<keyword evidence="2" id="KW-1185">Reference proteome</keyword>
<dbReference type="AlphaFoldDB" id="A0A4P6JPM3"/>
<sequence>MMNIESIIQAWKAEEEQSNEWVSLMPALPIGEELTEQELEEVVGGQCGEESVTVCRAGGDW</sequence>
<proteinExistence type="predicted"/>
<dbReference type="RefSeq" id="WP_129888395.1">
    <property type="nucleotide sequence ID" value="NZ_CP035758.1"/>
</dbReference>
<accession>A0A4P6JPM3</accession>
<name>A0A4P6JPM3_KTERU</name>
<dbReference type="Proteomes" id="UP000290365">
    <property type="component" value="Chromosome"/>
</dbReference>
<dbReference type="KEGG" id="kbs:EPA93_15595"/>
<protein>
    <recommendedName>
        <fullName evidence="3">Mersacidin/lichenicidin family type 2 lantibiotic</fullName>
    </recommendedName>
</protein>
<evidence type="ECO:0000313" key="2">
    <source>
        <dbReference type="Proteomes" id="UP000290365"/>
    </source>
</evidence>
<evidence type="ECO:0008006" key="3">
    <source>
        <dbReference type="Google" id="ProtNLM"/>
    </source>
</evidence>
<dbReference type="EMBL" id="CP035758">
    <property type="protein sequence ID" value="QBD77338.1"/>
    <property type="molecule type" value="Genomic_DNA"/>
</dbReference>
<evidence type="ECO:0000313" key="1">
    <source>
        <dbReference type="EMBL" id="QBD77338.1"/>
    </source>
</evidence>
<reference evidence="1 2" key="1">
    <citation type="submission" date="2019-01" db="EMBL/GenBank/DDBJ databases">
        <title>Ktedonosporobacter rubrisoli SCAWS-G2.</title>
        <authorList>
            <person name="Huang Y."/>
            <person name="Yan B."/>
        </authorList>
    </citation>
    <scope>NUCLEOTIDE SEQUENCE [LARGE SCALE GENOMIC DNA]</scope>
    <source>
        <strain evidence="1 2">SCAWS-G2</strain>
    </source>
</reference>
<gene>
    <name evidence="1" type="ORF">EPA93_15595</name>
</gene>
<organism evidence="1 2">
    <name type="scientific">Ktedonosporobacter rubrisoli</name>
    <dbReference type="NCBI Taxonomy" id="2509675"/>
    <lineage>
        <taxon>Bacteria</taxon>
        <taxon>Bacillati</taxon>
        <taxon>Chloroflexota</taxon>
        <taxon>Ktedonobacteria</taxon>
        <taxon>Ktedonobacterales</taxon>
        <taxon>Ktedonosporobacteraceae</taxon>
        <taxon>Ktedonosporobacter</taxon>
    </lineage>
</organism>